<evidence type="ECO:0000256" key="5">
    <source>
        <dbReference type="ARBA" id="ARBA00023136"/>
    </source>
</evidence>
<evidence type="ECO:0008006" key="9">
    <source>
        <dbReference type="Google" id="ProtNLM"/>
    </source>
</evidence>
<keyword evidence="2" id="KW-0813">Transport</keyword>
<evidence type="ECO:0000256" key="1">
    <source>
        <dbReference type="ARBA" id="ARBA00004141"/>
    </source>
</evidence>
<dbReference type="Proteomes" id="UP000319732">
    <property type="component" value="Unassembled WGS sequence"/>
</dbReference>
<keyword evidence="8" id="KW-1185">Reference proteome</keyword>
<accession>A0A545TZ94</accession>
<keyword evidence="5 6" id="KW-0472">Membrane</keyword>
<dbReference type="SUPFAM" id="SSF161070">
    <property type="entry name" value="SNF-like"/>
    <property type="match status" value="1"/>
</dbReference>
<evidence type="ECO:0000313" key="7">
    <source>
        <dbReference type="EMBL" id="TQV82542.1"/>
    </source>
</evidence>
<reference evidence="7 8" key="1">
    <citation type="submission" date="2019-06" db="EMBL/GenBank/DDBJ databases">
        <title>Whole genome sequence for Cellvibrionaceae sp. R142.</title>
        <authorList>
            <person name="Wang G."/>
        </authorList>
    </citation>
    <scope>NUCLEOTIDE SEQUENCE [LARGE SCALE GENOMIC DNA]</scope>
    <source>
        <strain evidence="7 8">R142</strain>
    </source>
</reference>
<feature type="transmembrane region" description="Helical" evidence="6">
    <location>
        <begin position="15"/>
        <end position="33"/>
    </location>
</feature>
<organism evidence="7 8">
    <name type="scientific">Exilibacterium tricleocarpae</name>
    <dbReference type="NCBI Taxonomy" id="2591008"/>
    <lineage>
        <taxon>Bacteria</taxon>
        <taxon>Pseudomonadati</taxon>
        <taxon>Pseudomonadota</taxon>
        <taxon>Gammaproteobacteria</taxon>
        <taxon>Cellvibrionales</taxon>
        <taxon>Cellvibrionaceae</taxon>
        <taxon>Exilibacterium</taxon>
    </lineage>
</organism>
<evidence type="ECO:0000256" key="4">
    <source>
        <dbReference type="ARBA" id="ARBA00022989"/>
    </source>
</evidence>
<evidence type="ECO:0000256" key="2">
    <source>
        <dbReference type="ARBA" id="ARBA00022448"/>
    </source>
</evidence>
<proteinExistence type="predicted"/>
<evidence type="ECO:0000313" key="8">
    <source>
        <dbReference type="Proteomes" id="UP000319732"/>
    </source>
</evidence>
<dbReference type="InterPro" id="IPR000175">
    <property type="entry name" value="Na/ntran_symport"/>
</dbReference>
<dbReference type="EMBL" id="VHSG01000007">
    <property type="protein sequence ID" value="TQV82542.1"/>
    <property type="molecule type" value="Genomic_DNA"/>
</dbReference>
<dbReference type="InterPro" id="IPR037272">
    <property type="entry name" value="SNS_sf"/>
</dbReference>
<comment type="subcellular location">
    <subcellularLocation>
        <location evidence="1">Membrane</location>
        <topology evidence="1">Multi-pass membrane protein</topology>
    </subcellularLocation>
</comment>
<comment type="caution">
    <text evidence="7">The sequence shown here is derived from an EMBL/GenBank/DDBJ whole genome shotgun (WGS) entry which is preliminary data.</text>
</comment>
<name>A0A545TZ94_9GAMM</name>
<dbReference type="GO" id="GO:0016020">
    <property type="term" value="C:membrane"/>
    <property type="evidence" value="ECO:0007669"/>
    <property type="project" value="UniProtKB-SubCell"/>
</dbReference>
<sequence>MAANSPIRTWTSGTTFLFAAIGAPAGLGNIWCLPYIAGEAFYGALSAAIPAVFLLGWH</sequence>
<evidence type="ECO:0000256" key="6">
    <source>
        <dbReference type="SAM" id="Phobius"/>
    </source>
</evidence>
<feature type="transmembrane region" description="Helical" evidence="6">
    <location>
        <begin position="40"/>
        <end position="57"/>
    </location>
</feature>
<dbReference type="PROSITE" id="PS50267">
    <property type="entry name" value="NA_NEUROTRAN_SYMP_3"/>
    <property type="match status" value="1"/>
</dbReference>
<dbReference type="AlphaFoldDB" id="A0A545TZ94"/>
<keyword evidence="4 6" id="KW-1133">Transmembrane helix</keyword>
<gene>
    <name evidence="7" type="ORF">FKG94_07355</name>
</gene>
<evidence type="ECO:0000256" key="3">
    <source>
        <dbReference type="ARBA" id="ARBA00022692"/>
    </source>
</evidence>
<protein>
    <recommendedName>
        <fullName evidence="9">Sodium-dependent transporter</fullName>
    </recommendedName>
</protein>
<keyword evidence="3 6" id="KW-0812">Transmembrane</keyword>